<dbReference type="EMBL" id="JAAGNC010000213">
    <property type="protein sequence ID" value="NEC62467.1"/>
    <property type="molecule type" value="Genomic_DNA"/>
</dbReference>
<evidence type="ECO:0000256" key="1">
    <source>
        <dbReference type="SAM" id="MobiDB-lite"/>
    </source>
</evidence>
<name>A0ABX0C3W6_9PSEU</name>
<accession>A0ABX0C3W6</accession>
<evidence type="ECO:0000259" key="2">
    <source>
        <dbReference type="Pfam" id="PF14021"/>
    </source>
</evidence>
<gene>
    <name evidence="3" type="ORF">G3I59_44455</name>
</gene>
<dbReference type="PANTHER" id="PTHR42059">
    <property type="entry name" value="TNT DOMAIN-CONTAINING PROTEIN"/>
    <property type="match status" value="1"/>
</dbReference>
<feature type="domain" description="TNT" evidence="2">
    <location>
        <begin position="210"/>
        <end position="295"/>
    </location>
</feature>
<evidence type="ECO:0000313" key="3">
    <source>
        <dbReference type="EMBL" id="NEC62467.1"/>
    </source>
</evidence>
<reference evidence="3 4" key="1">
    <citation type="submission" date="2020-01" db="EMBL/GenBank/DDBJ databases">
        <title>Insect and environment-associated Actinomycetes.</title>
        <authorList>
            <person name="Currrie C."/>
            <person name="Chevrette M."/>
            <person name="Carlson C."/>
            <person name="Stubbendieck R."/>
            <person name="Wendt-Pienkowski E."/>
        </authorList>
    </citation>
    <scope>NUCLEOTIDE SEQUENCE [LARGE SCALE GENOMIC DNA]</scope>
    <source>
        <strain evidence="3 4">SID8386</strain>
    </source>
</reference>
<comment type="caution">
    <text evidence="3">The sequence shown here is derived from an EMBL/GenBank/DDBJ whole genome shotgun (WGS) entry which is preliminary data.</text>
</comment>
<sequence>MGFPFARNLPARASVRPGAGTTEKRVPVSDQPEPADTDVATGPVRVPAHYGGLLERGFDEVPTPPSGTGVLPGQSRPPVGSPRTDRESVLALFSVHMFPLGHLPVAADRPDRQLPPPANAVAEGARRPLFDHPESALLDDTAVLGYVKQGFRRSPPPPVDPEPPEAVVEGYAPPEGPGWERRFVVGAEYVWPPAERFPEGGVEEPNPVVLPENTLLDRFGSDHGRVFAPDGTPFAERALPPAALRSGYRRYRVLKPMPVWQATSAEWFDGPGGGIRYRAVLSADELVTLGFLVDVTREAR</sequence>
<evidence type="ECO:0000313" key="4">
    <source>
        <dbReference type="Proteomes" id="UP000470404"/>
    </source>
</evidence>
<protein>
    <submittedName>
        <fullName evidence="3">TNT domain-containing protein</fullName>
    </submittedName>
</protein>
<keyword evidence="4" id="KW-1185">Reference proteome</keyword>
<proteinExistence type="predicted"/>
<dbReference type="InterPro" id="IPR025331">
    <property type="entry name" value="TNT"/>
</dbReference>
<dbReference type="Proteomes" id="UP000470404">
    <property type="component" value="Unassembled WGS sequence"/>
</dbReference>
<feature type="region of interest" description="Disordered" evidence="1">
    <location>
        <begin position="1"/>
        <end position="85"/>
    </location>
</feature>
<dbReference type="InterPro" id="IPR053024">
    <property type="entry name" value="Fungal_surface_NADase"/>
</dbReference>
<dbReference type="Pfam" id="PF14021">
    <property type="entry name" value="TNT"/>
    <property type="match status" value="1"/>
</dbReference>
<dbReference type="PANTHER" id="PTHR42059:SF1">
    <property type="entry name" value="TNT DOMAIN-CONTAINING PROTEIN"/>
    <property type="match status" value="1"/>
</dbReference>
<organism evidence="3 4">
    <name type="scientific">Amycolatopsis rubida</name>
    <dbReference type="NCBI Taxonomy" id="112413"/>
    <lineage>
        <taxon>Bacteria</taxon>
        <taxon>Bacillati</taxon>
        <taxon>Actinomycetota</taxon>
        <taxon>Actinomycetes</taxon>
        <taxon>Pseudonocardiales</taxon>
        <taxon>Pseudonocardiaceae</taxon>
        <taxon>Amycolatopsis</taxon>
    </lineage>
</organism>